<sequence>SSEMGGVIVCKEYAIIVSWIDCNTQQLMKDLALEVQRESDERKIALGRHDTTTEEVTYFCFVAPRHLMGIDVNEMFLTSLLTNYERKGQDILICSTISLGIYANCSVS</sequence>
<feature type="non-terminal residue" evidence="1">
    <location>
        <position position="108"/>
    </location>
</feature>
<evidence type="ECO:0000313" key="2">
    <source>
        <dbReference type="Proteomes" id="UP000824120"/>
    </source>
</evidence>
<reference evidence="1 2" key="1">
    <citation type="submission" date="2020-09" db="EMBL/GenBank/DDBJ databases">
        <title>De no assembly of potato wild relative species, Solanum commersonii.</title>
        <authorList>
            <person name="Cho K."/>
        </authorList>
    </citation>
    <scope>NUCLEOTIDE SEQUENCE [LARGE SCALE GENOMIC DNA]</scope>
    <source>
        <strain evidence="1">LZ3.2</strain>
        <tissue evidence="1">Leaf</tissue>
    </source>
</reference>
<organism evidence="1 2">
    <name type="scientific">Solanum commersonii</name>
    <name type="common">Commerson's wild potato</name>
    <name type="synonym">Commerson's nightshade</name>
    <dbReference type="NCBI Taxonomy" id="4109"/>
    <lineage>
        <taxon>Eukaryota</taxon>
        <taxon>Viridiplantae</taxon>
        <taxon>Streptophyta</taxon>
        <taxon>Embryophyta</taxon>
        <taxon>Tracheophyta</taxon>
        <taxon>Spermatophyta</taxon>
        <taxon>Magnoliopsida</taxon>
        <taxon>eudicotyledons</taxon>
        <taxon>Gunneridae</taxon>
        <taxon>Pentapetalae</taxon>
        <taxon>asterids</taxon>
        <taxon>lamiids</taxon>
        <taxon>Solanales</taxon>
        <taxon>Solanaceae</taxon>
        <taxon>Solanoideae</taxon>
        <taxon>Solaneae</taxon>
        <taxon>Solanum</taxon>
    </lineage>
</organism>
<protein>
    <submittedName>
        <fullName evidence="1">Uncharacterized protein</fullName>
    </submittedName>
</protein>
<gene>
    <name evidence="1" type="ORF">H5410_046674</name>
</gene>
<dbReference type="Proteomes" id="UP000824120">
    <property type="component" value="Chromosome 9"/>
</dbReference>
<evidence type="ECO:0000313" key="1">
    <source>
        <dbReference type="EMBL" id="KAG5586240.1"/>
    </source>
</evidence>
<keyword evidence="2" id="KW-1185">Reference proteome</keyword>
<proteinExistence type="predicted"/>
<accession>A0A9J5XH37</accession>
<dbReference type="OrthoDB" id="1327205at2759"/>
<dbReference type="AlphaFoldDB" id="A0A9J5XH37"/>
<name>A0A9J5XH37_SOLCO</name>
<dbReference type="EMBL" id="JACXVP010000009">
    <property type="protein sequence ID" value="KAG5586240.1"/>
    <property type="molecule type" value="Genomic_DNA"/>
</dbReference>
<comment type="caution">
    <text evidence="1">The sequence shown here is derived from an EMBL/GenBank/DDBJ whole genome shotgun (WGS) entry which is preliminary data.</text>
</comment>